<name>A0A502FSW4_9SPHN</name>
<feature type="compositionally biased region" description="Basic and acidic residues" evidence="1">
    <location>
        <begin position="87"/>
        <end position="119"/>
    </location>
</feature>
<proteinExistence type="predicted"/>
<dbReference type="AlphaFoldDB" id="A0A502FSW4"/>
<feature type="region of interest" description="Disordered" evidence="1">
    <location>
        <begin position="87"/>
        <end position="132"/>
    </location>
</feature>
<dbReference type="EMBL" id="RCZC01000004">
    <property type="protein sequence ID" value="TPG52216.1"/>
    <property type="molecule type" value="Genomic_DNA"/>
</dbReference>
<protein>
    <submittedName>
        <fullName evidence="2">Uncharacterized protein</fullName>
    </submittedName>
</protein>
<evidence type="ECO:0000313" key="2">
    <source>
        <dbReference type="EMBL" id="TPG52216.1"/>
    </source>
</evidence>
<reference evidence="2 3" key="1">
    <citation type="journal article" date="2019" name="Environ. Microbiol.">
        <title>Species interactions and distinct microbial communities in high Arctic permafrost affected cryosols are associated with the CH4 and CO2 gas fluxes.</title>
        <authorList>
            <person name="Altshuler I."/>
            <person name="Hamel J."/>
            <person name="Turney S."/>
            <person name="Magnuson E."/>
            <person name="Levesque R."/>
            <person name="Greer C."/>
            <person name="Whyte L.G."/>
        </authorList>
    </citation>
    <scope>NUCLEOTIDE SEQUENCE [LARGE SCALE GENOMIC DNA]</scope>
    <source>
        <strain evidence="2 3">E6.1</strain>
    </source>
</reference>
<gene>
    <name evidence="2" type="ORF">EAH76_16105</name>
</gene>
<feature type="region of interest" description="Disordered" evidence="1">
    <location>
        <begin position="1"/>
        <end position="31"/>
    </location>
</feature>
<organism evidence="2 3">
    <name type="scientific">Sphingomonas glacialis</name>
    <dbReference type="NCBI Taxonomy" id="658225"/>
    <lineage>
        <taxon>Bacteria</taxon>
        <taxon>Pseudomonadati</taxon>
        <taxon>Pseudomonadota</taxon>
        <taxon>Alphaproteobacteria</taxon>
        <taxon>Sphingomonadales</taxon>
        <taxon>Sphingomonadaceae</taxon>
        <taxon>Sphingomonas</taxon>
    </lineage>
</organism>
<accession>A0A502FSW4</accession>
<dbReference type="Proteomes" id="UP000319931">
    <property type="component" value="Unassembled WGS sequence"/>
</dbReference>
<sequence length="132" mass="14457">MPSPEPNSVRAMRVAKEKDGEPVVSGPVQTPVRLPDISASRADTGIYRLMALREKLSAAEAQSKVLLDKKAGTNAPSADVETRIRELIEKSRGRPEQGDDPDRADTLSDRLRTRTEKIGEPMMISQGIVGHR</sequence>
<comment type="caution">
    <text evidence="2">The sequence shown here is derived from an EMBL/GenBank/DDBJ whole genome shotgun (WGS) entry which is preliminary data.</text>
</comment>
<evidence type="ECO:0000256" key="1">
    <source>
        <dbReference type="SAM" id="MobiDB-lite"/>
    </source>
</evidence>
<keyword evidence="3" id="KW-1185">Reference proteome</keyword>
<evidence type="ECO:0000313" key="3">
    <source>
        <dbReference type="Proteomes" id="UP000319931"/>
    </source>
</evidence>